<feature type="transmembrane region" description="Helical" evidence="7">
    <location>
        <begin position="358"/>
        <end position="378"/>
    </location>
</feature>
<feature type="transmembrane region" description="Helical" evidence="7">
    <location>
        <begin position="322"/>
        <end position="346"/>
    </location>
</feature>
<feature type="transmembrane region" description="Helical" evidence="7">
    <location>
        <begin position="674"/>
        <end position="696"/>
    </location>
</feature>
<proteinExistence type="predicted"/>
<dbReference type="Proteomes" id="UP000095447">
    <property type="component" value="Unassembled WGS sequence"/>
</dbReference>
<dbReference type="InterPro" id="IPR050189">
    <property type="entry name" value="MFS_Efflux_Transporters"/>
</dbReference>
<dbReference type="SUPFAM" id="SSF101898">
    <property type="entry name" value="NHL repeat"/>
    <property type="match status" value="1"/>
</dbReference>
<keyword evidence="6 7" id="KW-0472">Membrane</keyword>
<evidence type="ECO:0000256" key="6">
    <source>
        <dbReference type="ARBA" id="ARBA00023136"/>
    </source>
</evidence>
<keyword evidence="2" id="KW-0813">Transport</keyword>
<evidence type="ECO:0000256" key="4">
    <source>
        <dbReference type="ARBA" id="ARBA00022692"/>
    </source>
</evidence>
<dbReference type="PANTHER" id="PTHR43124:SF3">
    <property type="entry name" value="CHLORAMPHENICOL EFFLUX PUMP RV0191"/>
    <property type="match status" value="1"/>
</dbReference>
<dbReference type="SUPFAM" id="SSF103190">
    <property type="entry name" value="Sensory domain-like"/>
    <property type="match status" value="1"/>
</dbReference>
<feature type="transmembrane region" description="Helical" evidence="7">
    <location>
        <begin position="708"/>
        <end position="729"/>
    </location>
</feature>
<feature type="transmembrane region" description="Helical" evidence="7">
    <location>
        <begin position="787"/>
        <end position="809"/>
    </location>
</feature>
<dbReference type="EMBL" id="CYZA01000026">
    <property type="protein sequence ID" value="CUO49064.1"/>
    <property type="molecule type" value="Genomic_DNA"/>
</dbReference>
<gene>
    <name evidence="9" type="ORF">ERS852395_03199</name>
</gene>
<feature type="transmembrane region" description="Helical" evidence="7">
    <location>
        <begin position="536"/>
        <end position="559"/>
    </location>
</feature>
<evidence type="ECO:0000256" key="5">
    <source>
        <dbReference type="ARBA" id="ARBA00022989"/>
    </source>
</evidence>
<evidence type="ECO:0000256" key="3">
    <source>
        <dbReference type="ARBA" id="ARBA00022475"/>
    </source>
</evidence>
<evidence type="ECO:0000256" key="7">
    <source>
        <dbReference type="SAM" id="Phobius"/>
    </source>
</evidence>
<dbReference type="InterPro" id="IPR011701">
    <property type="entry name" value="MFS"/>
</dbReference>
<dbReference type="Gene3D" id="1.20.1250.20">
    <property type="entry name" value="MFS general substrate transporter like domains"/>
    <property type="match status" value="1"/>
</dbReference>
<reference evidence="9 10" key="1">
    <citation type="submission" date="2015-09" db="EMBL/GenBank/DDBJ databases">
        <authorList>
            <consortium name="Pathogen Informatics"/>
        </authorList>
    </citation>
    <scope>NUCLEOTIDE SEQUENCE [LARGE SCALE GENOMIC DNA]</scope>
    <source>
        <strain evidence="9 10">2789STDY5608838</strain>
    </source>
</reference>
<feature type="transmembrane region" description="Helical" evidence="7">
    <location>
        <begin position="944"/>
        <end position="967"/>
    </location>
</feature>
<sequence length="985" mass="109750">MEHKRKKQWILIIMLLLTVCSVFVVYAGREWMFTNPFKPYTFSSVSYASGDGDGCTYVIDDSNRKILKISADGRLLWRACASDKSFLSAERVVADGDGNVYLHDVRIEQGVQIASEGIVKLSSKGKYISTVASVEAEKGSVRRNIVGMVPTEHGVVYMQKEKEGILVSNTEQGSSKVFSVADAQDRILCCAYDRDSDSLFYVTYDGKIYKYTDSGQDELLYDSDTVDGSIPQEISYSDGVLYSADIGLRDIIRIPCDMENTGSTDRLTVEESLKEREIAYHVSAPGTLVSSTNYSVILWDGEDYEQFWDVPLSGKLQVWNCLLWAACAVIVAAVLFFAVTLLKILVKKFSFYAKITMAVIGIIVGVAALFIGTLFPQFQSLLVDETYTREKFAASAVTNRLPADAFQRLEKPSDFMNEDYRQVRQVVRDVFFSDSDSSQDLYCVLYKVKDGTVTLVYTLEDICVSYPYDWEYEGTDLQEVMEQGATKTYATNSSSGSFVFIHSPIRDKSGDIIGIIEVGTDMNSLTEKSREIQVSLIINLIAIMVVFFMLTFEVIYFIKGRQELKRRKQEENNSRLPVEIFRFIVFLVFFFTNLTCAILPIYAMKISEKMSVQGLSPAMLAAVPISAEVLSGAIFSALGGKVIHKLGAKRSVFVSSVLLTAGLGLRVVPNIWLLTLSALLLGAGWGVLLLLVNLMIVELPDEEKNRAYAYYSVSSLSGANCAVVFGGFLLQWMSYTALFAVTAVLSVLLFLVANKYMSKYTSDNEEENCETEDTHMNIVQFIFRPRIISFFLLMMIPLLICGYFLNYMFPIVGSEWGLSETYIGYTYLLNGIFVLILGTPLTEFFSNRGWKHFGLAVAAFIYAAAFLEVAMLQNIPSLLIALALIGVADSFGIPLLTSYFTDLKDVERFGYDRGLGVYSLFENGAQSLGSFVFGYVLVLGVGRGLIFVLILVSVLSAAFLISTTFAAHRDKKEVKEHGKKTKTEC</sequence>
<protein>
    <submittedName>
        <fullName evidence="9">Arabinose efflux permease</fullName>
    </submittedName>
</protein>
<dbReference type="PANTHER" id="PTHR43124">
    <property type="entry name" value="PURINE EFFLUX PUMP PBUE"/>
    <property type="match status" value="1"/>
</dbReference>
<feature type="transmembrane region" description="Helical" evidence="7">
    <location>
        <begin position="580"/>
        <end position="603"/>
    </location>
</feature>
<dbReference type="InterPro" id="IPR011042">
    <property type="entry name" value="6-blade_b-propeller_TolB-like"/>
</dbReference>
<evidence type="ECO:0000313" key="10">
    <source>
        <dbReference type="Proteomes" id="UP000095447"/>
    </source>
</evidence>
<dbReference type="Gene3D" id="2.120.10.30">
    <property type="entry name" value="TolB, C-terminal domain"/>
    <property type="match status" value="1"/>
</dbReference>
<dbReference type="AlphaFoldDB" id="A0A174FFS3"/>
<evidence type="ECO:0000256" key="2">
    <source>
        <dbReference type="ARBA" id="ARBA00022448"/>
    </source>
</evidence>
<dbReference type="PROSITE" id="PS50850">
    <property type="entry name" value="MFS"/>
    <property type="match status" value="1"/>
</dbReference>
<dbReference type="Pfam" id="PF07690">
    <property type="entry name" value="MFS_1"/>
    <property type="match status" value="1"/>
</dbReference>
<feature type="domain" description="Major facilitator superfamily (MFS) profile" evidence="8">
    <location>
        <begin position="581"/>
        <end position="971"/>
    </location>
</feature>
<organism evidence="9 10">
    <name type="scientific">Blautia obeum</name>
    <dbReference type="NCBI Taxonomy" id="40520"/>
    <lineage>
        <taxon>Bacteria</taxon>
        <taxon>Bacillati</taxon>
        <taxon>Bacillota</taxon>
        <taxon>Clostridia</taxon>
        <taxon>Lachnospirales</taxon>
        <taxon>Lachnospiraceae</taxon>
        <taxon>Blautia</taxon>
    </lineage>
</organism>
<dbReference type="SUPFAM" id="SSF103473">
    <property type="entry name" value="MFS general substrate transporter"/>
    <property type="match status" value="1"/>
</dbReference>
<dbReference type="InterPro" id="IPR020846">
    <property type="entry name" value="MFS_dom"/>
</dbReference>
<feature type="transmembrane region" description="Helical" evidence="7">
    <location>
        <begin position="920"/>
        <end position="938"/>
    </location>
</feature>
<evidence type="ECO:0000256" key="1">
    <source>
        <dbReference type="ARBA" id="ARBA00004651"/>
    </source>
</evidence>
<dbReference type="GO" id="GO:0022857">
    <property type="term" value="F:transmembrane transporter activity"/>
    <property type="evidence" value="ECO:0007669"/>
    <property type="project" value="InterPro"/>
</dbReference>
<feature type="transmembrane region" description="Helical" evidence="7">
    <location>
        <begin position="615"/>
        <end position="639"/>
    </location>
</feature>
<accession>A0A174FFS3</accession>
<dbReference type="GO" id="GO:0005886">
    <property type="term" value="C:plasma membrane"/>
    <property type="evidence" value="ECO:0007669"/>
    <property type="project" value="UniProtKB-SubCell"/>
</dbReference>
<name>A0A174FFS3_9FIRM</name>
<feature type="transmembrane region" description="Helical" evidence="7">
    <location>
        <begin position="651"/>
        <end position="668"/>
    </location>
</feature>
<comment type="subcellular location">
    <subcellularLocation>
        <location evidence="1">Cell membrane</location>
        <topology evidence="1">Multi-pass membrane protein</topology>
    </subcellularLocation>
</comment>
<dbReference type="InterPro" id="IPR036259">
    <property type="entry name" value="MFS_trans_sf"/>
</dbReference>
<feature type="transmembrane region" description="Helical" evidence="7">
    <location>
        <begin position="878"/>
        <end position="900"/>
    </location>
</feature>
<keyword evidence="4 7" id="KW-0812">Transmembrane</keyword>
<feature type="transmembrane region" description="Helical" evidence="7">
    <location>
        <begin position="821"/>
        <end position="841"/>
    </location>
</feature>
<dbReference type="InterPro" id="IPR029151">
    <property type="entry name" value="Sensor-like_sf"/>
</dbReference>
<keyword evidence="3" id="KW-1003">Cell membrane</keyword>
<feature type="transmembrane region" description="Helical" evidence="7">
    <location>
        <begin position="735"/>
        <end position="753"/>
    </location>
</feature>
<evidence type="ECO:0000259" key="8">
    <source>
        <dbReference type="PROSITE" id="PS50850"/>
    </source>
</evidence>
<keyword evidence="5 7" id="KW-1133">Transmembrane helix</keyword>
<evidence type="ECO:0000313" key="9">
    <source>
        <dbReference type="EMBL" id="CUO49064.1"/>
    </source>
</evidence>
<dbReference type="RefSeq" id="WP_055054180.1">
    <property type="nucleotide sequence ID" value="NZ_CYZA01000026.1"/>
</dbReference>
<feature type="transmembrane region" description="Helical" evidence="7">
    <location>
        <begin position="853"/>
        <end position="872"/>
    </location>
</feature>